<proteinExistence type="inferred from homology"/>
<dbReference type="InterPro" id="IPR029903">
    <property type="entry name" value="RmlD-like-bd"/>
</dbReference>
<dbReference type="EMBL" id="ABQC02000012">
    <property type="protein sequence ID" value="EDY96634.1"/>
    <property type="molecule type" value="Genomic_DNA"/>
</dbReference>
<dbReference type="SUPFAM" id="SSF51735">
    <property type="entry name" value="NAD(P)-binding Rossmann-fold domains"/>
    <property type="match status" value="1"/>
</dbReference>
<keyword evidence="6" id="KW-0560">Oxidoreductase</keyword>
<comment type="similarity">
    <text evidence="2 6">Belongs to the dTDP-4-dehydrorhamnose reductase family.</text>
</comment>
<evidence type="ECO:0000313" key="8">
    <source>
        <dbReference type="EMBL" id="EDY96634.1"/>
    </source>
</evidence>
<reference evidence="8 9" key="2">
    <citation type="submission" date="2008-08" db="EMBL/GenBank/DDBJ databases">
        <authorList>
            <person name="Fulton L."/>
            <person name="Clifton S."/>
            <person name="Fulton B."/>
            <person name="Xu J."/>
            <person name="Minx P."/>
            <person name="Pepin K.H."/>
            <person name="Johnson M."/>
            <person name="Thiruvilangam P."/>
            <person name="Bhonagiri V."/>
            <person name="Nash W.E."/>
            <person name="Mardis E.R."/>
            <person name="Wilson R.K."/>
        </authorList>
    </citation>
    <scope>NUCLEOTIDE SEQUENCE [LARGE SCALE GENOMIC DNA]</scope>
    <source>
        <strain evidence="9">DSM 17135 / JCM 12973 / M2</strain>
    </source>
</reference>
<evidence type="ECO:0000256" key="5">
    <source>
        <dbReference type="ARBA" id="ARBA00048200"/>
    </source>
</evidence>
<evidence type="ECO:0000256" key="1">
    <source>
        <dbReference type="ARBA" id="ARBA00004781"/>
    </source>
</evidence>
<dbReference type="CDD" id="cd05254">
    <property type="entry name" value="dTDP_HR_like_SDR_e"/>
    <property type="match status" value="1"/>
</dbReference>
<dbReference type="InterPro" id="IPR005913">
    <property type="entry name" value="dTDP_dehydrorham_reduct"/>
</dbReference>
<gene>
    <name evidence="8" type="ORF">BACPLE_01077</name>
</gene>
<comment type="catalytic activity">
    <reaction evidence="5">
        <text>dTDP-beta-L-rhamnose + NADP(+) = dTDP-4-dehydro-beta-L-rhamnose + NADPH + H(+)</text>
        <dbReference type="Rhea" id="RHEA:21796"/>
        <dbReference type="ChEBI" id="CHEBI:15378"/>
        <dbReference type="ChEBI" id="CHEBI:57510"/>
        <dbReference type="ChEBI" id="CHEBI:57783"/>
        <dbReference type="ChEBI" id="CHEBI:58349"/>
        <dbReference type="ChEBI" id="CHEBI:62830"/>
        <dbReference type="EC" id="1.1.1.133"/>
    </reaction>
</comment>
<name>B5CWI7_PHOPM</name>
<comment type="function">
    <text evidence="6">Catalyzes the reduction of dTDP-6-deoxy-L-lyxo-4-hexulose to yield dTDP-L-rhamnose.</text>
</comment>
<sequence length="305" mass="34214">MNKKILIIGANGFTGRHLLHAFAPKTDWQITGCSLHPDICPPACGYRFIQTDITHEEEVEKLMEEVQPDVVVHTAAMSATDYAETHHAEAQAVNVEAVRWLAQSCEKHHCRLIHLSTDFVFGGDTSRLYTEADTPSPVNYYGRTKWESEKVVASLCRDYAIARIVVVYGAPYPGQHGNIVSLVINRLQNHQEIRVADDQWRTPTYVGDVVQGVEKLIEQPVCGIYHICGGECMTVADMALRTADTLGLDRSLILPVHTAAMQEKTPRPRFSGLSIEKARRELGYRPLTFEEGVRSMLQDDSSRKR</sequence>
<dbReference type="UniPathway" id="UPA00124"/>
<comment type="caution">
    <text evidence="8">The sequence shown here is derived from an EMBL/GenBank/DDBJ whole genome shotgun (WGS) entry which is preliminary data.</text>
</comment>
<comment type="pathway">
    <text evidence="1 6">Carbohydrate biosynthesis; dTDP-L-rhamnose biosynthesis.</text>
</comment>
<dbReference type="InterPro" id="IPR036291">
    <property type="entry name" value="NAD(P)-bd_dom_sf"/>
</dbReference>
<dbReference type="GeneID" id="43183595"/>
<dbReference type="PANTHER" id="PTHR10491">
    <property type="entry name" value="DTDP-4-DEHYDRORHAMNOSE REDUCTASE"/>
    <property type="match status" value="1"/>
</dbReference>
<dbReference type="GO" id="GO:0005829">
    <property type="term" value="C:cytosol"/>
    <property type="evidence" value="ECO:0007669"/>
    <property type="project" value="TreeGrafter"/>
</dbReference>
<evidence type="ECO:0000256" key="6">
    <source>
        <dbReference type="RuleBase" id="RU364082"/>
    </source>
</evidence>
<dbReference type="Pfam" id="PF04321">
    <property type="entry name" value="RmlD_sub_bind"/>
    <property type="match status" value="1"/>
</dbReference>
<dbReference type="AlphaFoldDB" id="B5CWI7"/>
<dbReference type="Proteomes" id="UP000003452">
    <property type="component" value="Unassembled WGS sequence"/>
</dbReference>
<dbReference type="HOGENOM" id="CLU_045518_2_1_10"/>
<evidence type="ECO:0000256" key="4">
    <source>
        <dbReference type="ARBA" id="ARBA00017099"/>
    </source>
</evidence>
<evidence type="ECO:0000313" key="9">
    <source>
        <dbReference type="Proteomes" id="UP000003452"/>
    </source>
</evidence>
<dbReference type="GO" id="GO:0008831">
    <property type="term" value="F:dTDP-4-dehydrorhamnose reductase activity"/>
    <property type="evidence" value="ECO:0007669"/>
    <property type="project" value="UniProtKB-EC"/>
</dbReference>
<dbReference type="EC" id="1.1.1.133" evidence="3 6"/>
<dbReference type="PANTHER" id="PTHR10491:SF4">
    <property type="entry name" value="METHIONINE ADENOSYLTRANSFERASE 2 SUBUNIT BETA"/>
    <property type="match status" value="1"/>
</dbReference>
<evidence type="ECO:0000259" key="7">
    <source>
        <dbReference type="Pfam" id="PF04321"/>
    </source>
</evidence>
<evidence type="ECO:0000256" key="3">
    <source>
        <dbReference type="ARBA" id="ARBA00012929"/>
    </source>
</evidence>
<keyword evidence="6" id="KW-0521">NADP</keyword>
<dbReference type="eggNOG" id="COG1091">
    <property type="taxonomic scope" value="Bacteria"/>
</dbReference>
<dbReference type="OrthoDB" id="9803892at2"/>
<dbReference type="GO" id="GO:0019305">
    <property type="term" value="P:dTDP-rhamnose biosynthetic process"/>
    <property type="evidence" value="ECO:0007669"/>
    <property type="project" value="UniProtKB-UniPathway"/>
</dbReference>
<dbReference type="Gene3D" id="3.40.50.720">
    <property type="entry name" value="NAD(P)-binding Rossmann-like Domain"/>
    <property type="match status" value="1"/>
</dbReference>
<accession>B5CWI7</accession>
<reference evidence="8 9" key="1">
    <citation type="submission" date="2008-08" db="EMBL/GenBank/DDBJ databases">
        <title>Draft genome sequence of Bacteroides plebeius (DSM 17135).</title>
        <authorList>
            <person name="Sudarsanam P."/>
            <person name="Ley R."/>
            <person name="Guruge J."/>
            <person name="Turnbaugh P.J."/>
            <person name="Mahowald M."/>
            <person name="Liep D."/>
            <person name="Gordon J."/>
        </authorList>
    </citation>
    <scope>NUCLEOTIDE SEQUENCE [LARGE SCALE GENOMIC DNA]</scope>
    <source>
        <strain evidence="9">DSM 17135 / JCM 12973 / M2</strain>
    </source>
</reference>
<organism evidence="8 9">
    <name type="scientific">Phocaeicola plebeius (strain DSM 17135 / JCM 12973 / CCUG 54634 / M2)</name>
    <name type="common">Bacteroides plebeius</name>
    <dbReference type="NCBI Taxonomy" id="484018"/>
    <lineage>
        <taxon>Bacteria</taxon>
        <taxon>Pseudomonadati</taxon>
        <taxon>Bacteroidota</taxon>
        <taxon>Bacteroidia</taxon>
        <taxon>Bacteroidales</taxon>
        <taxon>Bacteroidaceae</taxon>
        <taxon>Phocaeicola</taxon>
    </lineage>
</organism>
<evidence type="ECO:0000256" key="2">
    <source>
        <dbReference type="ARBA" id="ARBA00010944"/>
    </source>
</evidence>
<protein>
    <recommendedName>
        <fullName evidence="4 6">dTDP-4-dehydrorhamnose reductase</fullName>
        <ecNumber evidence="3 6">1.1.1.133</ecNumber>
    </recommendedName>
</protein>
<dbReference type="RefSeq" id="WP_007558757.1">
    <property type="nucleotide sequence ID" value="NZ_DS990119.1"/>
</dbReference>
<feature type="domain" description="RmlD-like substrate binding" evidence="7">
    <location>
        <begin position="4"/>
        <end position="299"/>
    </location>
</feature>